<dbReference type="EMBL" id="CP072801">
    <property type="protein sequence ID" value="QTR46168.1"/>
    <property type="molecule type" value="Genomic_DNA"/>
</dbReference>
<organism evidence="6 7">
    <name type="scientific">Thiothrix litoralis</name>
    <dbReference type="NCBI Taxonomy" id="2891210"/>
    <lineage>
        <taxon>Bacteria</taxon>
        <taxon>Pseudomonadati</taxon>
        <taxon>Pseudomonadota</taxon>
        <taxon>Gammaproteobacteria</taxon>
        <taxon>Thiotrichales</taxon>
        <taxon>Thiotrichaceae</taxon>
        <taxon>Thiothrix</taxon>
    </lineage>
</organism>
<evidence type="ECO:0000256" key="4">
    <source>
        <dbReference type="ARBA" id="ARBA00023136"/>
    </source>
</evidence>
<protein>
    <submittedName>
        <fullName evidence="6">Translocation/assembly module TamB domain-containing protein</fullName>
    </submittedName>
</protein>
<evidence type="ECO:0000313" key="7">
    <source>
        <dbReference type="Proteomes" id="UP000672039"/>
    </source>
</evidence>
<evidence type="ECO:0000256" key="1">
    <source>
        <dbReference type="ARBA" id="ARBA00004167"/>
    </source>
</evidence>
<dbReference type="PANTHER" id="PTHR36985:SF1">
    <property type="entry name" value="TRANSLOCATION AND ASSEMBLY MODULE SUBUNIT TAMB"/>
    <property type="match status" value="1"/>
</dbReference>
<dbReference type="Pfam" id="PF04357">
    <property type="entry name" value="TamB"/>
    <property type="match status" value="1"/>
</dbReference>
<keyword evidence="4" id="KW-0472">Membrane</keyword>
<dbReference type="InterPro" id="IPR007452">
    <property type="entry name" value="TamB_C"/>
</dbReference>
<name>A0ABX7WUL6_9GAMM</name>
<evidence type="ECO:0000313" key="6">
    <source>
        <dbReference type="EMBL" id="QTR46168.1"/>
    </source>
</evidence>
<gene>
    <name evidence="6" type="ORF">J9253_19685</name>
</gene>
<reference evidence="6 7" key="1">
    <citation type="submission" date="2021-04" db="EMBL/GenBank/DDBJ databases">
        <title>Genomics, taxonomy and metabolism of representatives of sulfur bacteria of the genus Thiothrix: Thiothrix fructosivorans QT, Thiothrix unzii A1T and three new species, Thiothrix subterranea sp. nov., Thiothrix litoralis sp. nov. and 'Candidatus Thiothrix anitrata' sp. nov.</title>
        <authorList>
            <person name="Ravin N.V."/>
            <person name="Smolyakov D."/>
            <person name="Rudenko T.S."/>
            <person name="Mardanov A.V."/>
            <person name="Beletsky A.V."/>
            <person name="Markov N.D."/>
            <person name="Fomenkov A.I."/>
            <person name="Roberts R.J."/>
            <person name="Karnachuk O.V."/>
            <person name="Novikov A."/>
            <person name="Grabovich M.Y."/>
        </authorList>
    </citation>
    <scope>NUCLEOTIDE SEQUENCE [LARGE SCALE GENOMIC DNA]</scope>
    <source>
        <strain evidence="6 7">AS</strain>
    </source>
</reference>
<evidence type="ECO:0000256" key="3">
    <source>
        <dbReference type="ARBA" id="ARBA00022989"/>
    </source>
</evidence>
<keyword evidence="2" id="KW-0812">Transmembrane</keyword>
<accession>A0ABX7WUL6</accession>
<proteinExistence type="predicted"/>
<dbReference type="PANTHER" id="PTHR36985">
    <property type="entry name" value="TRANSLOCATION AND ASSEMBLY MODULE SUBUNIT TAMB"/>
    <property type="match status" value="1"/>
</dbReference>
<evidence type="ECO:0000259" key="5">
    <source>
        <dbReference type="Pfam" id="PF04357"/>
    </source>
</evidence>
<comment type="subcellular location">
    <subcellularLocation>
        <location evidence="1">Membrane</location>
        <topology evidence="1">Single-pass membrane protein</topology>
    </subcellularLocation>
</comment>
<evidence type="ECO:0000256" key="2">
    <source>
        <dbReference type="ARBA" id="ARBA00022692"/>
    </source>
</evidence>
<dbReference type="Proteomes" id="UP000672039">
    <property type="component" value="Chromosome"/>
</dbReference>
<keyword evidence="3" id="KW-1133">Transmembrane helix</keyword>
<feature type="domain" description="Translocation and assembly module TamB C-terminal" evidence="5">
    <location>
        <begin position="851"/>
        <end position="1194"/>
    </location>
</feature>
<dbReference type="RefSeq" id="WP_210222530.1">
    <property type="nucleotide sequence ID" value="NZ_CP072801.1"/>
</dbReference>
<sequence>MKTWLKYLLVHPLAVLLLGVVLALAFGVFLAVSQAGTRLLLGTAQRFVPELALQGVGGALIDGVSLGSLRWEDATTRVEASNVVLKNSLDMGTPPTLHVESLHADKLVVTLQDTPADAGKNEPFELPSILLPLNVDAQQVEIGELEIHTGAEVLRFRDVALTGHTRDGRLQVDSLKTQIYDAQGKADLALDGSMGLDKPHALDTRLNVVSDSKIWGVGKAAIQLGGELQHYDLGLDADWKYDTYPRYQGKLQGKGTFNDLAISQLQLDGEAGGLTAKGSIGWQNGFDWDAALTGKQINPAAFLKEWPAKLDVALTSKGALSGGKTDIALDITQLQGKLRDYPVDAKGRGDWNGKLLALHSLDAKVGDNRLQAKGNAGDKLAVEWQLDAPALTQLYPKIKGNAKGKGVLRGLSDGSQLQLDVADLSGKVEGYDLNAKGKLDWGKQKLAAQDVIIQSGGNRLEVSGQAMEPFDLRWKVDAKNLAKAWKGLEGSLQGEGILKGKLDKPEIQADLKGSKLRYQDYRLGALDLKAQQVDERYDIKGTLRDFKSGDTLIESAKVDGQGTVTNHRVTAQIVHEVGKMDVSANGGWKNEQWTGTIPSLSLRDTPAGDWSMAAPISLQASAKAFSSSRICLTRRDASRACGKPAWTPQAGFSIAGDLQQIPLVMLRPWLPENLSVAGSANADYRFEQRGGKPVAEVALRLPDSSVSMRGSKGKTETLQYTNTRADVSLNDRRMDVTAQLDLVRYGQLRADGRIDLSPADGNYRINARMSANMPDIAWLERFSPQISRLQGSVNGDVTITGLLKQPAVTGDVRLTGGQVHLPEADVTLDAINLSMKATGTERATINGSLRAGSGMMSANGVLSLANLPNWQADVALQGNNLKLMDTHEVQALVSPDLRIQASPSDVSISGTVLIPEATVSLREIPQTASARSDDVIIVGRSAGTVGQSGQVEVLVKDAPLNIKPNVTIELGDKVKFNGFGLDARLAGKLRVLRTRQDIIAEGVLSVVDGVYKAYGQNLKIERGRLIFNGPLNNPGLDVRAVREVEDGEIKVGISLAGTVQQPESTLFSTPTQTQSDTLSYLLTGRAMSSVSGSQSALLMDAITGLGVAGGESLAQQLGGSLGLDEVGLKAKNGNFDESELALGKRLGARLYVRYIVSLFDSLQRVAITYQINKHLQVEAQAGVQQGVDLIYKIDTDVGPLREN</sequence>
<keyword evidence="7" id="KW-1185">Reference proteome</keyword>